<dbReference type="Proteomes" id="UP000237000">
    <property type="component" value="Unassembled WGS sequence"/>
</dbReference>
<evidence type="ECO:0000313" key="1">
    <source>
        <dbReference type="EMBL" id="PON45022.1"/>
    </source>
</evidence>
<gene>
    <name evidence="1" type="ORF">TorRG33x02_329800</name>
</gene>
<organism evidence="1 2">
    <name type="scientific">Trema orientale</name>
    <name type="common">Charcoal tree</name>
    <name type="synonym">Celtis orientalis</name>
    <dbReference type="NCBI Taxonomy" id="63057"/>
    <lineage>
        <taxon>Eukaryota</taxon>
        <taxon>Viridiplantae</taxon>
        <taxon>Streptophyta</taxon>
        <taxon>Embryophyta</taxon>
        <taxon>Tracheophyta</taxon>
        <taxon>Spermatophyta</taxon>
        <taxon>Magnoliopsida</taxon>
        <taxon>eudicotyledons</taxon>
        <taxon>Gunneridae</taxon>
        <taxon>Pentapetalae</taxon>
        <taxon>rosids</taxon>
        <taxon>fabids</taxon>
        <taxon>Rosales</taxon>
        <taxon>Cannabaceae</taxon>
        <taxon>Trema</taxon>
    </lineage>
</organism>
<dbReference type="EMBL" id="JXTC01000581">
    <property type="protein sequence ID" value="PON45022.1"/>
    <property type="molecule type" value="Genomic_DNA"/>
</dbReference>
<keyword evidence="2" id="KW-1185">Reference proteome</keyword>
<accession>A0A2P5B895</accession>
<dbReference type="AlphaFoldDB" id="A0A2P5B895"/>
<name>A0A2P5B895_TREOI</name>
<reference evidence="2" key="1">
    <citation type="submission" date="2016-06" db="EMBL/GenBank/DDBJ databases">
        <title>Parallel loss of symbiosis genes in relatives of nitrogen-fixing non-legume Parasponia.</title>
        <authorList>
            <person name="Van Velzen R."/>
            <person name="Holmer R."/>
            <person name="Bu F."/>
            <person name="Rutten L."/>
            <person name="Van Zeijl A."/>
            <person name="Liu W."/>
            <person name="Santuari L."/>
            <person name="Cao Q."/>
            <person name="Sharma T."/>
            <person name="Shen D."/>
            <person name="Roswanjaya Y."/>
            <person name="Wardhani T."/>
            <person name="Kalhor M.S."/>
            <person name="Jansen J."/>
            <person name="Van den Hoogen J."/>
            <person name="Gungor B."/>
            <person name="Hartog M."/>
            <person name="Hontelez J."/>
            <person name="Verver J."/>
            <person name="Yang W.-C."/>
            <person name="Schijlen E."/>
            <person name="Repin R."/>
            <person name="Schilthuizen M."/>
            <person name="Schranz E."/>
            <person name="Heidstra R."/>
            <person name="Miyata K."/>
            <person name="Fedorova E."/>
            <person name="Kohlen W."/>
            <person name="Bisseling T."/>
            <person name="Smit S."/>
            <person name="Geurts R."/>
        </authorList>
    </citation>
    <scope>NUCLEOTIDE SEQUENCE [LARGE SCALE GENOMIC DNA]</scope>
    <source>
        <strain evidence="2">cv. RG33-2</strain>
    </source>
</reference>
<sequence>MQLIGGSGCQYLLVFFGKISQQNLNGRSYARLQYRTTIQRCGSSFGAPRSCIVIKPFWRRALNNAFPTRVSIMPIPQSSCAICDE</sequence>
<proteinExistence type="predicted"/>
<dbReference type="InParanoid" id="A0A2P5B895"/>
<protein>
    <submittedName>
        <fullName evidence="1">Uncharacterized protein</fullName>
    </submittedName>
</protein>
<comment type="caution">
    <text evidence="1">The sequence shown here is derived from an EMBL/GenBank/DDBJ whole genome shotgun (WGS) entry which is preliminary data.</text>
</comment>
<evidence type="ECO:0000313" key="2">
    <source>
        <dbReference type="Proteomes" id="UP000237000"/>
    </source>
</evidence>